<feature type="domain" description="HAMP" evidence="6">
    <location>
        <begin position="376"/>
        <end position="428"/>
    </location>
</feature>
<sequence length="734" mass="80860">MKEQKKSKTKKSVNFLSKIKNIRFIKKRYTVSQGASDGTVMNEVDKKKTAKKMMFWKKIQSIKIQLAIGLLVPVVMLAVYGVVSYKKSEDAIIDNYEASALDTIDAVSKYMNLGFSMVEKSSLELTLDTNFDDFFELTLEEALSSTRSYDDIMDRIALAVMSNHLISEIHLIGKNGLGMSTFGDIPNNLFDQVTQSEIGEKLKENKLLPYVWMGEHSEFDQIISDGAKTYTKESYATSIARRMTATKGYIIVDVSTKHILDMFADYDMGEGSILGYIAADGRETLTNTEETSVFSNLPYFKEALEAEELSGYSYETFKGEEYLFVYGKFKDVKGTVCALVPKSTILNEVGSIKGLSVWFVTIACIIAIFVVLLIAGGIIRTINGLNKSIFQIAKGDLTVKINTKRKDEFRALTTGISDMTGHMRNLIGEVNEVGTTVSNSAVSLASTSSELLDATKGISRTIDEIGQGIVQQAEDTERCLIQMSGLSEQISQVYHNTNEIEQIANNTQTVANEGIDIIGELSEKSKATSEITQDVIRKIQEFEVQSKKIEGFVNIINDIASQTNLLSLNASIEAARAGEAGRGFAVVAEEIRKLADQSLDAAKKIQITVQDIDVQNKETVSTAEQAESIVASQTEALTKTVSVFDNISNHVNDLANNLDDILTRIKAIETAKDDTMNAIQNISAVTEQTAASSQEVNATVLNQIDSVERLRESAIVLENDAKKLEDAIKIFKIS</sequence>
<dbReference type="AlphaFoldDB" id="A0A8J7HAH9"/>
<dbReference type="Gene3D" id="1.10.287.950">
    <property type="entry name" value="Methyl-accepting chemotaxis protein"/>
    <property type="match status" value="1"/>
</dbReference>
<accession>A0A8J7HAH9</accession>
<dbReference type="Pfam" id="PF00672">
    <property type="entry name" value="HAMP"/>
    <property type="match status" value="1"/>
</dbReference>
<dbReference type="PANTHER" id="PTHR32089">
    <property type="entry name" value="METHYL-ACCEPTING CHEMOTAXIS PROTEIN MCPB"/>
    <property type="match status" value="1"/>
</dbReference>
<keyword evidence="1 3" id="KW-0807">Transducer</keyword>
<proteinExistence type="inferred from homology"/>
<name>A0A8J7HAH9_9FIRM</name>
<dbReference type="CDD" id="cd06225">
    <property type="entry name" value="HAMP"/>
    <property type="match status" value="1"/>
</dbReference>
<dbReference type="SUPFAM" id="SSF58104">
    <property type="entry name" value="Methyl-accepting chemotaxis protein (MCP) signaling domain"/>
    <property type="match status" value="1"/>
</dbReference>
<evidence type="ECO:0000259" key="6">
    <source>
        <dbReference type="PROSITE" id="PS50885"/>
    </source>
</evidence>
<dbReference type="InterPro" id="IPR004089">
    <property type="entry name" value="MCPsignal_dom"/>
</dbReference>
<evidence type="ECO:0000256" key="3">
    <source>
        <dbReference type="PROSITE-ProRule" id="PRU00284"/>
    </source>
</evidence>
<dbReference type="SMART" id="SM00304">
    <property type="entry name" value="HAMP"/>
    <property type="match status" value="1"/>
</dbReference>
<comment type="caution">
    <text evidence="7">The sequence shown here is derived from an EMBL/GenBank/DDBJ whole genome shotgun (WGS) entry which is preliminary data.</text>
</comment>
<reference evidence="7" key="1">
    <citation type="submission" date="2020-12" db="EMBL/GenBank/DDBJ databases">
        <title>M. sibirica DSM 26468T genome.</title>
        <authorList>
            <person name="Thieme N."/>
            <person name="Rettenmaier R."/>
            <person name="Zverlov V."/>
            <person name="Liebl W."/>
        </authorList>
    </citation>
    <scope>NUCLEOTIDE SEQUENCE</scope>
    <source>
        <strain evidence="7">DSM 26468</strain>
    </source>
</reference>
<evidence type="ECO:0000313" key="8">
    <source>
        <dbReference type="Proteomes" id="UP000623269"/>
    </source>
</evidence>
<evidence type="ECO:0000256" key="2">
    <source>
        <dbReference type="ARBA" id="ARBA00029447"/>
    </source>
</evidence>
<feature type="domain" description="Methyl-accepting transducer" evidence="5">
    <location>
        <begin position="447"/>
        <end position="704"/>
    </location>
</feature>
<comment type="similarity">
    <text evidence="2">Belongs to the methyl-accepting chemotaxis (MCP) protein family.</text>
</comment>
<evidence type="ECO:0000313" key="7">
    <source>
        <dbReference type="EMBL" id="MBH1939956.1"/>
    </source>
</evidence>
<gene>
    <name evidence="7" type="ORF">I5677_03480</name>
</gene>
<dbReference type="SMART" id="SM00283">
    <property type="entry name" value="MA"/>
    <property type="match status" value="1"/>
</dbReference>
<feature type="transmembrane region" description="Helical" evidence="4">
    <location>
        <begin position="355"/>
        <end position="379"/>
    </location>
</feature>
<dbReference type="CDD" id="cd11386">
    <property type="entry name" value="MCP_signal"/>
    <property type="match status" value="1"/>
</dbReference>
<keyword evidence="4" id="KW-0812">Transmembrane</keyword>
<dbReference type="PROSITE" id="PS50885">
    <property type="entry name" value="HAMP"/>
    <property type="match status" value="1"/>
</dbReference>
<feature type="transmembrane region" description="Helical" evidence="4">
    <location>
        <begin position="62"/>
        <end position="83"/>
    </location>
</feature>
<dbReference type="GO" id="GO:0007165">
    <property type="term" value="P:signal transduction"/>
    <property type="evidence" value="ECO:0007669"/>
    <property type="project" value="UniProtKB-KW"/>
</dbReference>
<dbReference type="EMBL" id="JAEAGR010000002">
    <property type="protein sequence ID" value="MBH1939956.1"/>
    <property type="molecule type" value="Genomic_DNA"/>
</dbReference>
<keyword evidence="4" id="KW-1133">Transmembrane helix</keyword>
<dbReference type="PANTHER" id="PTHR32089:SF112">
    <property type="entry name" value="LYSOZYME-LIKE PROTEIN-RELATED"/>
    <property type="match status" value="1"/>
</dbReference>
<evidence type="ECO:0000256" key="1">
    <source>
        <dbReference type="ARBA" id="ARBA00023224"/>
    </source>
</evidence>
<dbReference type="PROSITE" id="PS50111">
    <property type="entry name" value="CHEMOTAXIS_TRANSDUC_2"/>
    <property type="match status" value="1"/>
</dbReference>
<keyword evidence="8" id="KW-1185">Reference proteome</keyword>
<dbReference type="Pfam" id="PF00015">
    <property type="entry name" value="MCPsignal"/>
    <property type="match status" value="1"/>
</dbReference>
<dbReference type="GO" id="GO:0016020">
    <property type="term" value="C:membrane"/>
    <property type="evidence" value="ECO:0007669"/>
    <property type="project" value="InterPro"/>
</dbReference>
<dbReference type="RefSeq" id="WP_197660165.1">
    <property type="nucleotide sequence ID" value="NZ_JAEAGR010000002.1"/>
</dbReference>
<dbReference type="Gene3D" id="6.10.340.10">
    <property type="match status" value="1"/>
</dbReference>
<protein>
    <submittedName>
        <fullName evidence="7">Methyl-accepting chemotaxis protein</fullName>
    </submittedName>
</protein>
<keyword evidence="4" id="KW-0472">Membrane</keyword>
<evidence type="ECO:0000256" key="4">
    <source>
        <dbReference type="SAM" id="Phobius"/>
    </source>
</evidence>
<dbReference type="Proteomes" id="UP000623269">
    <property type="component" value="Unassembled WGS sequence"/>
</dbReference>
<dbReference type="InterPro" id="IPR003660">
    <property type="entry name" value="HAMP_dom"/>
</dbReference>
<evidence type="ECO:0000259" key="5">
    <source>
        <dbReference type="PROSITE" id="PS50111"/>
    </source>
</evidence>
<organism evidence="7 8">
    <name type="scientific">Mobilitalea sibirica</name>
    <dbReference type="NCBI Taxonomy" id="1462919"/>
    <lineage>
        <taxon>Bacteria</taxon>
        <taxon>Bacillati</taxon>
        <taxon>Bacillota</taxon>
        <taxon>Clostridia</taxon>
        <taxon>Lachnospirales</taxon>
        <taxon>Lachnospiraceae</taxon>
        <taxon>Mobilitalea</taxon>
    </lineage>
</organism>